<dbReference type="Proteomes" id="UP000481327">
    <property type="component" value="Unassembled WGS sequence"/>
</dbReference>
<gene>
    <name evidence="3" type="ORF">F3168_12715</name>
</gene>
<evidence type="ECO:0000313" key="3">
    <source>
        <dbReference type="EMBL" id="MQT18118.1"/>
    </source>
</evidence>
<dbReference type="InterPro" id="IPR047057">
    <property type="entry name" value="MerR_fam"/>
</dbReference>
<dbReference type="SMART" id="SM00422">
    <property type="entry name" value="HTH_MERR"/>
    <property type="match status" value="1"/>
</dbReference>
<sequence>MRMRELEKASGVGRETIRYYIREGLLPEPDRASRNSASYTGAHVTRLRAIKRLQEERFLPLAVIRALLDADDGDRWLAPTAFPMLDALLAARLEAGGMARVAATAVAAQLGIDASVIADHAATGMIGIDADGLMSARDAAILGSIKELADIGFTEQLGFTGLQMRFYLDFIEWVTAQEMRLFLEHTAGQVGEAQALDMAERGVSVINDLLSQLRTRALLRKLGERRRVANDNG</sequence>
<dbReference type="PROSITE" id="PS50937">
    <property type="entry name" value="HTH_MERR_2"/>
    <property type="match status" value="1"/>
</dbReference>
<feature type="domain" description="HTH merR-type" evidence="2">
    <location>
        <begin position="1"/>
        <end position="70"/>
    </location>
</feature>
<dbReference type="GO" id="GO:0003677">
    <property type="term" value="F:DNA binding"/>
    <property type="evidence" value="ECO:0007669"/>
    <property type="project" value="UniProtKB-KW"/>
</dbReference>
<keyword evidence="4" id="KW-1185">Reference proteome</keyword>
<dbReference type="RefSeq" id="WP_152578592.1">
    <property type="nucleotide sequence ID" value="NZ_JAATJI010000001.1"/>
</dbReference>
<organism evidence="3 4">
    <name type="scientific">Sandarakinorhabdus fusca</name>
    <dbReference type="NCBI Taxonomy" id="1439888"/>
    <lineage>
        <taxon>Bacteria</taxon>
        <taxon>Pseudomonadati</taxon>
        <taxon>Pseudomonadota</taxon>
        <taxon>Alphaproteobacteria</taxon>
        <taxon>Sphingomonadales</taxon>
        <taxon>Sphingosinicellaceae</taxon>
        <taxon>Sandarakinorhabdus</taxon>
    </lineage>
</organism>
<keyword evidence="1" id="KW-0238">DNA-binding</keyword>
<proteinExistence type="predicted"/>
<accession>A0A7C9GWB6</accession>
<dbReference type="PANTHER" id="PTHR30204:SF93">
    <property type="entry name" value="HTH MERR-TYPE DOMAIN-CONTAINING PROTEIN"/>
    <property type="match status" value="1"/>
</dbReference>
<dbReference type="InterPro" id="IPR000551">
    <property type="entry name" value="MerR-type_HTH_dom"/>
</dbReference>
<dbReference type="OrthoDB" id="9802944at2"/>
<dbReference type="SUPFAM" id="SSF46955">
    <property type="entry name" value="Putative DNA-binding domain"/>
    <property type="match status" value="1"/>
</dbReference>
<evidence type="ECO:0000256" key="1">
    <source>
        <dbReference type="ARBA" id="ARBA00023125"/>
    </source>
</evidence>
<reference evidence="3 4" key="1">
    <citation type="submission" date="2019-09" db="EMBL/GenBank/DDBJ databases">
        <title>Polymorphobacter sp. isolated from a lake in China.</title>
        <authorList>
            <person name="Liu Z."/>
        </authorList>
    </citation>
    <scope>NUCLEOTIDE SEQUENCE [LARGE SCALE GENOMIC DNA]</scope>
    <source>
        <strain evidence="3 4">D40P</strain>
    </source>
</reference>
<dbReference type="InterPro" id="IPR009061">
    <property type="entry name" value="DNA-bd_dom_put_sf"/>
</dbReference>
<dbReference type="GO" id="GO:0003700">
    <property type="term" value="F:DNA-binding transcription factor activity"/>
    <property type="evidence" value="ECO:0007669"/>
    <property type="project" value="InterPro"/>
</dbReference>
<dbReference type="EMBL" id="WIOL01000005">
    <property type="protein sequence ID" value="MQT18118.1"/>
    <property type="molecule type" value="Genomic_DNA"/>
</dbReference>
<comment type="caution">
    <text evidence="3">The sequence shown here is derived from an EMBL/GenBank/DDBJ whole genome shotgun (WGS) entry which is preliminary data.</text>
</comment>
<dbReference type="PANTHER" id="PTHR30204">
    <property type="entry name" value="REDOX-CYCLING DRUG-SENSING TRANSCRIPTIONAL ACTIVATOR SOXR"/>
    <property type="match status" value="1"/>
</dbReference>
<name>A0A7C9GWB6_9SPHN</name>
<protein>
    <submittedName>
        <fullName evidence="3">MerR family transcriptional regulator</fullName>
    </submittedName>
</protein>
<evidence type="ECO:0000313" key="4">
    <source>
        <dbReference type="Proteomes" id="UP000481327"/>
    </source>
</evidence>
<evidence type="ECO:0000259" key="2">
    <source>
        <dbReference type="PROSITE" id="PS50937"/>
    </source>
</evidence>
<dbReference type="Pfam" id="PF13411">
    <property type="entry name" value="MerR_1"/>
    <property type="match status" value="1"/>
</dbReference>
<dbReference type="Gene3D" id="1.10.1660.10">
    <property type="match status" value="1"/>
</dbReference>
<dbReference type="AlphaFoldDB" id="A0A7C9GWB6"/>